<dbReference type="OrthoDB" id="71963at2759"/>
<name>W7TDB1_9STRA</name>
<dbReference type="Gene3D" id="1.20.1280.50">
    <property type="match status" value="1"/>
</dbReference>
<dbReference type="AlphaFoldDB" id="W7TDB1"/>
<dbReference type="EMBL" id="AZIL01001306">
    <property type="protein sequence ID" value="EWM24277.1"/>
    <property type="molecule type" value="Genomic_DNA"/>
</dbReference>
<accession>W7TDB1</accession>
<dbReference type="InterPro" id="IPR036047">
    <property type="entry name" value="F-box-like_dom_sf"/>
</dbReference>
<gene>
    <name evidence="2" type="ORF">Naga_100020g77</name>
</gene>
<dbReference type="SMART" id="SM00256">
    <property type="entry name" value="FBOX"/>
    <property type="match status" value="1"/>
</dbReference>
<evidence type="ECO:0000313" key="2">
    <source>
        <dbReference type="EMBL" id="EWM24277.1"/>
    </source>
</evidence>
<dbReference type="InterPro" id="IPR001810">
    <property type="entry name" value="F-box_dom"/>
</dbReference>
<keyword evidence="3" id="KW-1185">Reference proteome</keyword>
<evidence type="ECO:0000259" key="1">
    <source>
        <dbReference type="PROSITE" id="PS50181"/>
    </source>
</evidence>
<feature type="domain" description="F-box" evidence="1">
    <location>
        <begin position="124"/>
        <end position="171"/>
    </location>
</feature>
<dbReference type="Pfam" id="PF12937">
    <property type="entry name" value="F-box-like"/>
    <property type="match status" value="1"/>
</dbReference>
<dbReference type="SUPFAM" id="SSF81383">
    <property type="entry name" value="F-box domain"/>
    <property type="match status" value="1"/>
</dbReference>
<proteinExistence type="predicted"/>
<organism evidence="2 3">
    <name type="scientific">Nannochloropsis gaditana</name>
    <dbReference type="NCBI Taxonomy" id="72520"/>
    <lineage>
        <taxon>Eukaryota</taxon>
        <taxon>Sar</taxon>
        <taxon>Stramenopiles</taxon>
        <taxon>Ochrophyta</taxon>
        <taxon>Eustigmatophyceae</taxon>
        <taxon>Eustigmatales</taxon>
        <taxon>Monodopsidaceae</taxon>
        <taxon>Nannochloropsis</taxon>
    </lineage>
</organism>
<sequence>MSKITGTRLYRQQMPHNHMDEGISRLPGNDESLAIIPIVKGRPRFPLMALQFTMDEDENSDENDVDGNLTRGRDWGDDKYEAISSNYMDGFQDGVACRALVIHPSKCNGNLLHKDYLAGGRCPRATMETLPQDTIKQILRFLPAQSLLVSEMVCRLWRDLASTDDAHWEDLCKRTYGLSPENFSPPPDPVKLLYMLTYSSLSEIKYGSSGTGSGRMGRLGFLF</sequence>
<dbReference type="PROSITE" id="PS50181">
    <property type="entry name" value="FBOX"/>
    <property type="match status" value="1"/>
</dbReference>
<evidence type="ECO:0000313" key="3">
    <source>
        <dbReference type="Proteomes" id="UP000019335"/>
    </source>
</evidence>
<comment type="caution">
    <text evidence="2">The sequence shown here is derived from an EMBL/GenBank/DDBJ whole genome shotgun (WGS) entry which is preliminary data.</text>
</comment>
<protein>
    <submittedName>
        <fullName evidence="2">F-box protein sne-like protein</fullName>
    </submittedName>
</protein>
<reference evidence="2 3" key="1">
    <citation type="journal article" date="2014" name="Mol. Plant">
        <title>Chromosome Scale Genome Assembly and Transcriptome Profiling of Nannochloropsis gaditana in Nitrogen Depletion.</title>
        <authorList>
            <person name="Corteggiani Carpinelli E."/>
            <person name="Telatin A."/>
            <person name="Vitulo N."/>
            <person name="Forcato C."/>
            <person name="D'Angelo M."/>
            <person name="Schiavon R."/>
            <person name="Vezzi A."/>
            <person name="Giacometti G.M."/>
            <person name="Morosinotto T."/>
            <person name="Valle G."/>
        </authorList>
    </citation>
    <scope>NUCLEOTIDE SEQUENCE [LARGE SCALE GENOMIC DNA]</scope>
    <source>
        <strain evidence="2 3">B-31</strain>
    </source>
</reference>
<dbReference type="Proteomes" id="UP000019335">
    <property type="component" value="Chromosome 14"/>
</dbReference>